<dbReference type="AlphaFoldDB" id="A0A183FG32"/>
<feature type="region of interest" description="Disordered" evidence="1">
    <location>
        <begin position="136"/>
        <end position="207"/>
    </location>
</feature>
<keyword evidence="3" id="KW-1185">Reference proteome</keyword>
<feature type="compositionally biased region" description="Polar residues" evidence="1">
    <location>
        <begin position="145"/>
        <end position="173"/>
    </location>
</feature>
<evidence type="ECO:0000313" key="4">
    <source>
        <dbReference type="WBParaSite" id="HPBE_0000556201-mRNA-1"/>
    </source>
</evidence>
<evidence type="ECO:0000313" key="3">
    <source>
        <dbReference type="Proteomes" id="UP000050761"/>
    </source>
</evidence>
<gene>
    <name evidence="2" type="ORF">HPBE_LOCUS5563</name>
</gene>
<protein>
    <submittedName>
        <fullName evidence="4">Secreted protein</fullName>
    </submittedName>
</protein>
<organism evidence="3 4">
    <name type="scientific">Heligmosomoides polygyrus</name>
    <name type="common">Parasitic roundworm</name>
    <dbReference type="NCBI Taxonomy" id="6339"/>
    <lineage>
        <taxon>Eukaryota</taxon>
        <taxon>Metazoa</taxon>
        <taxon>Ecdysozoa</taxon>
        <taxon>Nematoda</taxon>
        <taxon>Chromadorea</taxon>
        <taxon>Rhabditida</taxon>
        <taxon>Rhabditina</taxon>
        <taxon>Rhabditomorpha</taxon>
        <taxon>Strongyloidea</taxon>
        <taxon>Heligmosomidae</taxon>
        <taxon>Heligmosomoides</taxon>
    </lineage>
</organism>
<reference evidence="2 3" key="1">
    <citation type="submission" date="2018-11" db="EMBL/GenBank/DDBJ databases">
        <authorList>
            <consortium name="Pathogen Informatics"/>
        </authorList>
    </citation>
    <scope>NUCLEOTIDE SEQUENCE [LARGE SCALE GENOMIC DNA]</scope>
</reference>
<dbReference type="EMBL" id="UZAH01025496">
    <property type="protein sequence ID" value="VDO65038.1"/>
    <property type="molecule type" value="Genomic_DNA"/>
</dbReference>
<dbReference type="WBParaSite" id="HPBE_0000556201-mRNA-1">
    <property type="protein sequence ID" value="HPBE_0000556201-mRNA-1"/>
    <property type="gene ID" value="HPBE_0000556201"/>
</dbReference>
<name>A0A183FG32_HELPZ</name>
<dbReference type="Proteomes" id="UP000050761">
    <property type="component" value="Unassembled WGS sequence"/>
</dbReference>
<sequence length="256" mass="28025">MQAIVPIVLGFIASQCGTHIFADKTTKERQTETALQQKTDRIGSVCYIPKMELMDLLVTDDQNLCQEGCTNKKVLDSIMKNKKSFMSKTMVCYTKCPCNCPVSFCSNPDYFVEDPCPSEMEEDEVALCLPISQGVGSADNKDKQPTGSGSERTTKYTVSPTGFAQLSELTSPRTHAAGTTDDERQRTSSHFLPALETSETDGSLKPSQELGTMSAIATTSSANQAMRYCLIGKNSDMADERDLRTIGVLTLLRNAR</sequence>
<reference evidence="4" key="2">
    <citation type="submission" date="2019-09" db="UniProtKB">
        <authorList>
            <consortium name="WormBaseParasite"/>
        </authorList>
    </citation>
    <scope>IDENTIFICATION</scope>
</reference>
<evidence type="ECO:0000256" key="1">
    <source>
        <dbReference type="SAM" id="MobiDB-lite"/>
    </source>
</evidence>
<proteinExistence type="predicted"/>
<evidence type="ECO:0000313" key="2">
    <source>
        <dbReference type="EMBL" id="VDO65038.1"/>
    </source>
</evidence>
<accession>A0A183FG32</accession>
<accession>A0A3P8AKN7</accession>